<organism evidence="10 11">
    <name type="scientific">Aureobasidium melanogenum</name>
    <name type="common">Aureobasidium pullulans var. melanogenum</name>
    <dbReference type="NCBI Taxonomy" id="46634"/>
    <lineage>
        <taxon>Eukaryota</taxon>
        <taxon>Fungi</taxon>
        <taxon>Dikarya</taxon>
        <taxon>Ascomycota</taxon>
        <taxon>Pezizomycotina</taxon>
        <taxon>Dothideomycetes</taxon>
        <taxon>Dothideomycetidae</taxon>
        <taxon>Dothideales</taxon>
        <taxon>Saccotheciaceae</taxon>
        <taxon>Aureobasidium</taxon>
    </lineage>
</organism>
<dbReference type="OrthoDB" id="972532at2759"/>
<sequence>MAVPTGKWMACGTTDFRFQLFPYFSIGNFSLAVQQNFTDAATNQEIFATAKTHMSNSTSTLSCDINPEEVMYQQHAHGDCNMASNGSVVLQVEAEACTSRDATTIFEVSGSFDNSGEEIVLVGSIPELGNWSPTQAVSMSVTNPQSAGAPTFGARLEIAEGTSFEYNASPPEAEAAHKRNRMHLQPEDDDQKSNHTSNGASASDKRPTAVSTTDFYGHNRQEVTRIIIQSLSDLGYQSTAQKLSQESGYELEVPNVAAFRTAVQNGDWSEAEALLFGDASREGLPLCEGAKRDDMVFLIRQQKYLELLELRHLSKALMVLRQELTPLHQDVARLHALSSLIMCRRAEDLRQQAHWDGANGNSRRDLLSDLSRSISPSVMIPEHRLAVLLDHVQQQHIDQCLYHNTTQPPSLLHDHVCERDQFPLHIFHELQHHGDEVWHLEFSHDGSMLATASKDNTVIIYDTTSWMPICRLNQQKPHNECGVCYVAWSPDDTYILACSQARELAIYQARTGTRVGGVDHFHYPVTTAAWAPDGQSFIVGSQDSRRPLTLYQLSDQSVLHSWVSNDAQSLRVNDCTISPDGSRLVAISNDNRVIVYDFKTRLKLHEWVMEDRLTCATLSHDGKSLLVSMNEGRLVLLDSDTGEVLQRYNGLTQSEFVIRSTFGGAGENFVISGSEDSRVYIWRKHTGQLVVALEAHPPGTVNSVAWHPTNPAIFASAGDDRRVRM</sequence>
<dbReference type="AlphaFoldDB" id="A0A9P8J8N2"/>
<reference evidence="10" key="1">
    <citation type="journal article" date="2021" name="J Fungi (Basel)">
        <title>Virulence traits and population genomics of the black yeast Aureobasidium melanogenum.</title>
        <authorList>
            <person name="Cernosa A."/>
            <person name="Sun X."/>
            <person name="Gostincar C."/>
            <person name="Fang C."/>
            <person name="Gunde-Cimerman N."/>
            <person name="Song Z."/>
        </authorList>
    </citation>
    <scope>NUCLEOTIDE SEQUENCE</scope>
    <source>
        <strain evidence="10">EXF-9911</strain>
    </source>
</reference>
<evidence type="ECO:0000313" key="11">
    <source>
        <dbReference type="Proteomes" id="UP000779574"/>
    </source>
</evidence>
<dbReference type="GO" id="GO:0043161">
    <property type="term" value="P:proteasome-mediated ubiquitin-dependent protein catabolic process"/>
    <property type="evidence" value="ECO:0007669"/>
    <property type="project" value="TreeGrafter"/>
</dbReference>
<dbReference type="SUPFAM" id="SSF50978">
    <property type="entry name" value="WD40 repeat-like"/>
    <property type="match status" value="1"/>
</dbReference>
<comment type="function">
    <text evidence="1">Involved in the proteasome-dependent degradation of fructose-1,6-bisphosphatase.</text>
</comment>
<evidence type="ECO:0000256" key="1">
    <source>
        <dbReference type="ARBA" id="ARBA00002343"/>
    </source>
</evidence>
<evidence type="ECO:0000256" key="5">
    <source>
        <dbReference type="ARBA" id="ARBA00023326"/>
    </source>
</evidence>
<dbReference type="InterPro" id="IPR054080">
    <property type="entry name" value="TPR1-like_2nd"/>
</dbReference>
<feature type="region of interest" description="Disordered" evidence="7">
    <location>
        <begin position="169"/>
        <end position="215"/>
    </location>
</feature>
<dbReference type="InterPro" id="IPR002044">
    <property type="entry name" value="CBM20"/>
</dbReference>
<keyword evidence="5" id="KW-0624">Polysaccharide degradation</keyword>
<dbReference type="GO" id="GO:2001070">
    <property type="term" value="F:starch binding"/>
    <property type="evidence" value="ECO:0007669"/>
    <property type="project" value="InterPro"/>
</dbReference>
<reference evidence="10" key="2">
    <citation type="submission" date="2021-08" db="EMBL/GenBank/DDBJ databases">
        <authorList>
            <person name="Gostincar C."/>
            <person name="Sun X."/>
            <person name="Song Z."/>
            <person name="Gunde-Cimerman N."/>
        </authorList>
    </citation>
    <scope>NUCLEOTIDE SEQUENCE</scope>
    <source>
        <strain evidence="10">EXF-9911</strain>
    </source>
</reference>
<feature type="domain" description="CTLH" evidence="8">
    <location>
        <begin position="252"/>
        <end position="315"/>
    </location>
</feature>
<dbReference type="Pfam" id="PF00400">
    <property type="entry name" value="WD40"/>
    <property type="match status" value="4"/>
</dbReference>
<feature type="non-terminal residue" evidence="10">
    <location>
        <position position="1"/>
    </location>
</feature>
<feature type="domain" description="CBM20" evidence="9">
    <location>
        <begin position="96"/>
        <end position="217"/>
    </location>
</feature>
<dbReference type="InterPro" id="IPR013784">
    <property type="entry name" value="Carb-bd-like_fold"/>
</dbReference>
<dbReference type="GO" id="GO:0034657">
    <property type="term" value="C:GID complex"/>
    <property type="evidence" value="ECO:0007669"/>
    <property type="project" value="TreeGrafter"/>
</dbReference>
<dbReference type="InterPro" id="IPR001680">
    <property type="entry name" value="WD40_rpt"/>
</dbReference>
<evidence type="ECO:0000313" key="10">
    <source>
        <dbReference type="EMBL" id="KAG9690665.1"/>
    </source>
</evidence>
<dbReference type="Pfam" id="PF21889">
    <property type="entry name" value="TPR1-like_2nd"/>
    <property type="match status" value="1"/>
</dbReference>
<protein>
    <submittedName>
        <fullName evidence="10">WD domain-containing protein</fullName>
    </submittedName>
</protein>
<dbReference type="EMBL" id="JAHFXF010000299">
    <property type="protein sequence ID" value="KAG9690665.1"/>
    <property type="molecule type" value="Genomic_DNA"/>
</dbReference>
<evidence type="ECO:0000256" key="6">
    <source>
        <dbReference type="PROSITE-ProRule" id="PRU00221"/>
    </source>
</evidence>
<dbReference type="SUPFAM" id="SSF49452">
    <property type="entry name" value="Starch-binding domain-like"/>
    <property type="match status" value="1"/>
</dbReference>
<accession>A0A9P8J8N2</accession>
<dbReference type="InterPro" id="IPR036322">
    <property type="entry name" value="WD40_repeat_dom_sf"/>
</dbReference>
<dbReference type="Proteomes" id="UP000779574">
    <property type="component" value="Unassembled WGS sequence"/>
</dbReference>
<dbReference type="PANTHER" id="PTHR22838">
    <property type="entry name" value="WD REPEAT PROTEIN 26-RELATED"/>
    <property type="match status" value="1"/>
</dbReference>
<dbReference type="PROSITE" id="PS50294">
    <property type="entry name" value="WD_REPEATS_REGION"/>
    <property type="match status" value="1"/>
</dbReference>
<dbReference type="Gene3D" id="2.130.10.10">
    <property type="entry name" value="YVTN repeat-like/Quinoprotein amine dehydrogenase"/>
    <property type="match status" value="1"/>
</dbReference>
<keyword evidence="3" id="KW-0677">Repeat</keyword>
<keyword evidence="2 6" id="KW-0853">WD repeat</keyword>
<proteinExistence type="predicted"/>
<dbReference type="PROSITE" id="PS51166">
    <property type="entry name" value="CBM20"/>
    <property type="match status" value="1"/>
</dbReference>
<gene>
    <name evidence="10" type="ORF">KCU76_g7987</name>
</gene>
<dbReference type="Pfam" id="PF23627">
    <property type="entry name" value="LisH_WDR26"/>
    <property type="match status" value="1"/>
</dbReference>
<dbReference type="SMART" id="SM00320">
    <property type="entry name" value="WD40"/>
    <property type="match status" value="7"/>
</dbReference>
<comment type="caution">
    <text evidence="10">The sequence shown here is derived from an EMBL/GenBank/DDBJ whole genome shotgun (WGS) entry which is preliminary data.</text>
</comment>
<evidence type="ECO:0000256" key="3">
    <source>
        <dbReference type="ARBA" id="ARBA00022737"/>
    </source>
</evidence>
<keyword evidence="4" id="KW-0119">Carbohydrate metabolism</keyword>
<dbReference type="PANTHER" id="PTHR22838:SF0">
    <property type="entry name" value="WD REPEAT-CONTAINING PROTEIN 26"/>
    <property type="match status" value="1"/>
</dbReference>
<evidence type="ECO:0000259" key="8">
    <source>
        <dbReference type="PROSITE" id="PS50897"/>
    </source>
</evidence>
<dbReference type="InterPro" id="IPR015943">
    <property type="entry name" value="WD40/YVTN_repeat-like_dom_sf"/>
</dbReference>
<dbReference type="PROSITE" id="PS50896">
    <property type="entry name" value="LISH"/>
    <property type="match status" value="1"/>
</dbReference>
<dbReference type="Gene3D" id="2.60.40.10">
    <property type="entry name" value="Immunoglobulins"/>
    <property type="match status" value="1"/>
</dbReference>
<evidence type="ECO:0000256" key="2">
    <source>
        <dbReference type="ARBA" id="ARBA00022574"/>
    </source>
</evidence>
<dbReference type="InterPro" id="IPR013783">
    <property type="entry name" value="Ig-like_fold"/>
</dbReference>
<dbReference type="GO" id="GO:0000272">
    <property type="term" value="P:polysaccharide catabolic process"/>
    <property type="evidence" value="ECO:0007669"/>
    <property type="project" value="UniProtKB-KW"/>
</dbReference>
<dbReference type="PROSITE" id="PS50897">
    <property type="entry name" value="CTLH"/>
    <property type="match status" value="1"/>
</dbReference>
<dbReference type="InterPro" id="IPR006595">
    <property type="entry name" value="CTLH_C"/>
</dbReference>
<dbReference type="InterPro" id="IPR051350">
    <property type="entry name" value="WD_repeat-ST_regulator"/>
</dbReference>
<dbReference type="PROSITE" id="PS50082">
    <property type="entry name" value="WD_REPEATS_2"/>
    <property type="match status" value="1"/>
</dbReference>
<evidence type="ECO:0000256" key="7">
    <source>
        <dbReference type="SAM" id="MobiDB-lite"/>
    </source>
</evidence>
<dbReference type="InterPro" id="IPR006594">
    <property type="entry name" value="LisH"/>
</dbReference>
<evidence type="ECO:0000259" key="9">
    <source>
        <dbReference type="PROSITE" id="PS51166"/>
    </source>
</evidence>
<evidence type="ECO:0000256" key="4">
    <source>
        <dbReference type="ARBA" id="ARBA00023277"/>
    </source>
</evidence>
<feature type="repeat" description="WD" evidence="6">
    <location>
        <begin position="430"/>
        <end position="465"/>
    </location>
</feature>
<name>A0A9P8J8N2_AURME</name>
<dbReference type="Pfam" id="PF00686">
    <property type="entry name" value="CBM_20"/>
    <property type="match status" value="1"/>
</dbReference>